<feature type="domain" description="FAD-binding FR-type" evidence="6">
    <location>
        <begin position="200"/>
        <end position="327"/>
    </location>
</feature>
<evidence type="ECO:0000256" key="2">
    <source>
        <dbReference type="ARBA" id="ARBA00022448"/>
    </source>
</evidence>
<dbReference type="InterPro" id="IPR039261">
    <property type="entry name" value="FNR_nucleotide-bd"/>
</dbReference>
<feature type="transmembrane region" description="Helical" evidence="5">
    <location>
        <begin position="138"/>
        <end position="159"/>
    </location>
</feature>
<dbReference type="Pfam" id="PF08022">
    <property type="entry name" value="FAD_binding_8"/>
    <property type="match status" value="1"/>
</dbReference>
<dbReference type="STRING" id="1450535.A0A317XCI2"/>
<dbReference type="InterPro" id="IPR051410">
    <property type="entry name" value="Ferric/Cupric_Reductase"/>
</dbReference>
<keyword evidence="5" id="KW-0812">Transmembrane</keyword>
<dbReference type="PANTHER" id="PTHR32361">
    <property type="entry name" value="FERRIC/CUPRIC REDUCTASE TRANSMEMBRANE COMPONENT"/>
    <property type="match status" value="1"/>
</dbReference>
<dbReference type="SUPFAM" id="SSF52343">
    <property type="entry name" value="Ferredoxin reductase-like, C-terminal NADP-linked domain"/>
    <property type="match status" value="1"/>
</dbReference>
<keyword evidence="5" id="KW-1133">Transmembrane helix</keyword>
<feature type="transmembrane region" description="Helical" evidence="5">
    <location>
        <begin position="46"/>
        <end position="64"/>
    </location>
</feature>
<keyword evidence="3" id="KW-0249">Electron transport</keyword>
<dbReference type="GO" id="GO:0006826">
    <property type="term" value="P:iron ion transport"/>
    <property type="evidence" value="ECO:0007669"/>
    <property type="project" value="TreeGrafter"/>
</dbReference>
<feature type="transmembrane region" description="Helical" evidence="5">
    <location>
        <begin position="6"/>
        <end position="25"/>
    </location>
</feature>
<comment type="similarity">
    <text evidence="1">Belongs to the ferric reductase (FRE) family.</text>
</comment>
<dbReference type="GO" id="GO:0015677">
    <property type="term" value="P:copper ion import"/>
    <property type="evidence" value="ECO:0007669"/>
    <property type="project" value="TreeGrafter"/>
</dbReference>
<organism evidence="7 8">
    <name type="scientific">Aspergillus sclerotioniger CBS 115572</name>
    <dbReference type="NCBI Taxonomy" id="1450535"/>
    <lineage>
        <taxon>Eukaryota</taxon>
        <taxon>Fungi</taxon>
        <taxon>Dikarya</taxon>
        <taxon>Ascomycota</taxon>
        <taxon>Pezizomycotina</taxon>
        <taxon>Eurotiomycetes</taxon>
        <taxon>Eurotiomycetidae</taxon>
        <taxon>Eurotiales</taxon>
        <taxon>Aspergillaceae</taxon>
        <taxon>Aspergillus</taxon>
        <taxon>Aspergillus subgen. Circumdati</taxon>
    </lineage>
</organism>
<dbReference type="GO" id="GO:0006879">
    <property type="term" value="P:intracellular iron ion homeostasis"/>
    <property type="evidence" value="ECO:0007669"/>
    <property type="project" value="TreeGrafter"/>
</dbReference>
<keyword evidence="5" id="KW-0472">Membrane</keyword>
<evidence type="ECO:0000256" key="3">
    <source>
        <dbReference type="ARBA" id="ARBA00022982"/>
    </source>
</evidence>
<dbReference type="EMBL" id="MSFK01000002">
    <property type="protein sequence ID" value="PWY96035.1"/>
    <property type="molecule type" value="Genomic_DNA"/>
</dbReference>
<dbReference type="InterPro" id="IPR013112">
    <property type="entry name" value="FAD-bd_8"/>
</dbReference>
<dbReference type="CDD" id="cd06186">
    <property type="entry name" value="NOX_Duox_like_FAD_NADP"/>
    <property type="match status" value="1"/>
</dbReference>
<dbReference type="Proteomes" id="UP000246702">
    <property type="component" value="Unassembled WGS sequence"/>
</dbReference>
<dbReference type="InterPro" id="IPR013121">
    <property type="entry name" value="Fe_red_NAD-bd_6"/>
</dbReference>
<name>A0A317XCI2_9EURO</name>
<keyword evidence="2" id="KW-0813">Transport</keyword>
<evidence type="ECO:0000256" key="1">
    <source>
        <dbReference type="ARBA" id="ARBA00006278"/>
    </source>
</evidence>
<dbReference type="InterPro" id="IPR017927">
    <property type="entry name" value="FAD-bd_FR_type"/>
</dbReference>
<proteinExistence type="inferred from homology"/>
<sequence>MLLYLSWRIFLNCYFTYIRPWWLVHVAYSSLRPTFWDIKIILKPQFLGPIAYFAGTAVFNIIGVNSISEAGIRAARLSIFTLLLLFWAGDHEYGARLLGVSLGTYQYIHRISAIMAVLQGTIHVVIKGQEMHFSASNTVQFYGLMVRSMFLVLLLFPLVKRRVYEIFLKIHQGCAIFTLYSIWRHVNASYTRYWVYLLTATFTTTAILQVSRIIFRNISRGKKSTRFVTQSCGDGMIRVTLLLPRPWTIRAGERVNINIPGLGFRYTFQSHPFSIAWWEEDTSGRVQSISLLIRARSGFTRKLIDYSTSSIQQRAWIDGPFGPSSVSSIGPLGVGDYSHVFMVTTGIGIAAQLPYIKELLSETRKGRTRTRKISLVWQLQREGDWEGARDWLQDLVEQDNGCMLNVTIYDQLESPSKVPHTVGHHELITTYCGNVDWKEQLLNELEHQVGQLLVAGTVTS</sequence>
<evidence type="ECO:0000313" key="7">
    <source>
        <dbReference type="EMBL" id="PWY96035.1"/>
    </source>
</evidence>
<feature type="transmembrane region" description="Helical" evidence="5">
    <location>
        <begin position="166"/>
        <end position="183"/>
    </location>
</feature>
<dbReference type="PROSITE" id="PS51384">
    <property type="entry name" value="FAD_FR"/>
    <property type="match status" value="1"/>
</dbReference>
<keyword evidence="4" id="KW-0560">Oxidoreductase</keyword>
<evidence type="ECO:0000256" key="4">
    <source>
        <dbReference type="ARBA" id="ARBA00023002"/>
    </source>
</evidence>
<dbReference type="RefSeq" id="XP_025472796.1">
    <property type="nucleotide sequence ID" value="XM_025616372.1"/>
</dbReference>
<dbReference type="PANTHER" id="PTHR32361:SF26">
    <property type="entry name" value="FAD-BINDING 8 DOMAIN-CONTAINING PROTEIN-RELATED"/>
    <property type="match status" value="1"/>
</dbReference>
<comment type="caution">
    <text evidence="7">The sequence shown here is derived from an EMBL/GenBank/DDBJ whole genome shotgun (WGS) entry which is preliminary data.</text>
</comment>
<gene>
    <name evidence="7" type="ORF">BO94DRAFT_601204</name>
</gene>
<keyword evidence="8" id="KW-1185">Reference proteome</keyword>
<feature type="transmembrane region" description="Helical" evidence="5">
    <location>
        <begin position="107"/>
        <end position="126"/>
    </location>
</feature>
<evidence type="ECO:0000259" key="6">
    <source>
        <dbReference type="PROSITE" id="PS51384"/>
    </source>
</evidence>
<dbReference type="AlphaFoldDB" id="A0A317XCI2"/>
<reference evidence="7 8" key="1">
    <citation type="submission" date="2016-12" db="EMBL/GenBank/DDBJ databases">
        <title>The genomes of Aspergillus section Nigri reveals drivers in fungal speciation.</title>
        <authorList>
            <consortium name="DOE Joint Genome Institute"/>
            <person name="Vesth T.C."/>
            <person name="Nybo J."/>
            <person name="Theobald S."/>
            <person name="Brandl J."/>
            <person name="Frisvad J.C."/>
            <person name="Nielsen K.F."/>
            <person name="Lyhne E.K."/>
            <person name="Kogle M.E."/>
            <person name="Kuo A."/>
            <person name="Riley R."/>
            <person name="Clum A."/>
            <person name="Nolan M."/>
            <person name="Lipzen A."/>
            <person name="Salamov A."/>
            <person name="Henrissat B."/>
            <person name="Wiebenga A."/>
            <person name="De Vries R.P."/>
            <person name="Grigoriev I.V."/>
            <person name="Mortensen U.H."/>
            <person name="Andersen M.R."/>
            <person name="Baker S.E."/>
        </authorList>
    </citation>
    <scope>NUCLEOTIDE SEQUENCE [LARGE SCALE GENOMIC DNA]</scope>
    <source>
        <strain evidence="7 8">CBS 115572</strain>
    </source>
</reference>
<accession>A0A317XCI2</accession>
<dbReference type="GO" id="GO:0005886">
    <property type="term" value="C:plasma membrane"/>
    <property type="evidence" value="ECO:0007669"/>
    <property type="project" value="TreeGrafter"/>
</dbReference>
<evidence type="ECO:0000313" key="8">
    <source>
        <dbReference type="Proteomes" id="UP000246702"/>
    </source>
</evidence>
<dbReference type="Pfam" id="PF08030">
    <property type="entry name" value="NAD_binding_6"/>
    <property type="match status" value="1"/>
</dbReference>
<feature type="transmembrane region" description="Helical" evidence="5">
    <location>
        <begin position="195"/>
        <end position="215"/>
    </location>
</feature>
<dbReference type="Gene3D" id="3.40.50.80">
    <property type="entry name" value="Nucleotide-binding domain of ferredoxin-NADP reductase (FNR) module"/>
    <property type="match status" value="1"/>
</dbReference>
<dbReference type="GeneID" id="37118515"/>
<evidence type="ECO:0000256" key="5">
    <source>
        <dbReference type="SAM" id="Phobius"/>
    </source>
</evidence>
<dbReference type="OrthoDB" id="4494341at2759"/>
<dbReference type="GO" id="GO:0000293">
    <property type="term" value="F:ferric-chelate reductase activity"/>
    <property type="evidence" value="ECO:0007669"/>
    <property type="project" value="TreeGrafter"/>
</dbReference>
<protein>
    <submittedName>
        <fullName evidence="7">FAD-binding domain protein</fullName>
    </submittedName>
</protein>